<organism evidence="2 3">
    <name type="scientific">Vigna unguiculata</name>
    <name type="common">Cowpea</name>
    <dbReference type="NCBI Taxonomy" id="3917"/>
    <lineage>
        <taxon>Eukaryota</taxon>
        <taxon>Viridiplantae</taxon>
        <taxon>Streptophyta</taxon>
        <taxon>Embryophyta</taxon>
        <taxon>Tracheophyta</taxon>
        <taxon>Spermatophyta</taxon>
        <taxon>Magnoliopsida</taxon>
        <taxon>eudicotyledons</taxon>
        <taxon>Gunneridae</taxon>
        <taxon>Pentapetalae</taxon>
        <taxon>rosids</taxon>
        <taxon>fabids</taxon>
        <taxon>Fabales</taxon>
        <taxon>Fabaceae</taxon>
        <taxon>Papilionoideae</taxon>
        <taxon>50 kb inversion clade</taxon>
        <taxon>NPAAA clade</taxon>
        <taxon>indigoferoid/millettioid clade</taxon>
        <taxon>Phaseoleae</taxon>
        <taxon>Vigna</taxon>
    </lineage>
</organism>
<evidence type="ECO:0000256" key="1">
    <source>
        <dbReference type="SAM" id="MobiDB-lite"/>
    </source>
</evidence>
<feature type="region of interest" description="Disordered" evidence="1">
    <location>
        <begin position="1"/>
        <end position="55"/>
    </location>
</feature>
<protein>
    <submittedName>
        <fullName evidence="2">Uncharacterized protein</fullName>
    </submittedName>
</protein>
<dbReference type="EMBL" id="CP039347">
    <property type="protein sequence ID" value="QCD86153.1"/>
    <property type="molecule type" value="Genomic_DNA"/>
</dbReference>
<sequence>MTKTSRSSEAISPRRDPGSLKPTNLRLDEKSRSTCATPSLSRLGGPHSPEQEPISLKTHPLRLSETLKMAIGLPEREMQIPSLITHSTHSNLIQFAPQIIPNRIRAYQNTLHKLQHHIGIV</sequence>
<accession>A0A4D6LCD4</accession>
<evidence type="ECO:0000313" key="3">
    <source>
        <dbReference type="Proteomes" id="UP000501690"/>
    </source>
</evidence>
<dbReference type="Proteomes" id="UP000501690">
    <property type="component" value="Linkage Group LG3"/>
</dbReference>
<dbReference type="AlphaFoldDB" id="A0A4D6LCD4"/>
<evidence type="ECO:0000313" key="2">
    <source>
        <dbReference type="EMBL" id="QCD86153.1"/>
    </source>
</evidence>
<proteinExistence type="predicted"/>
<gene>
    <name evidence="2" type="ORF">DEO72_LG3g674</name>
</gene>
<feature type="compositionally biased region" description="Polar residues" evidence="1">
    <location>
        <begin position="1"/>
        <end position="10"/>
    </location>
</feature>
<name>A0A4D6LCD4_VIGUN</name>
<keyword evidence="3" id="KW-1185">Reference proteome</keyword>
<reference evidence="2 3" key="1">
    <citation type="submission" date="2019-04" db="EMBL/GenBank/DDBJ databases">
        <title>An improved genome assembly and genetic linkage map for asparagus bean, Vigna unguiculata ssp. sesquipedialis.</title>
        <authorList>
            <person name="Xia Q."/>
            <person name="Zhang R."/>
            <person name="Dong Y."/>
        </authorList>
    </citation>
    <scope>NUCLEOTIDE SEQUENCE [LARGE SCALE GENOMIC DNA]</scope>
    <source>
        <tissue evidence="2">Leaf</tissue>
    </source>
</reference>